<gene>
    <name evidence="2" type="ORF">J4032_22890</name>
</gene>
<dbReference type="Proteomes" id="UP000828924">
    <property type="component" value="Chromosome"/>
</dbReference>
<accession>A0ABY3WQR9</accession>
<dbReference type="RefSeq" id="WP_242332850.1">
    <property type="nucleotide sequence ID" value="NZ_CP071872.1"/>
</dbReference>
<protein>
    <submittedName>
        <fullName evidence="2">Uncharacterized protein</fullName>
    </submittedName>
</protein>
<keyword evidence="3" id="KW-1185">Reference proteome</keyword>
<dbReference type="EMBL" id="CP071872">
    <property type="protein sequence ID" value="UNM13931.1"/>
    <property type="molecule type" value="Genomic_DNA"/>
</dbReference>
<proteinExistence type="predicted"/>
<feature type="region of interest" description="Disordered" evidence="1">
    <location>
        <begin position="1"/>
        <end position="30"/>
    </location>
</feature>
<organism evidence="2 3">
    <name type="scientific">Streptomyces formicae</name>
    <dbReference type="NCBI Taxonomy" id="1616117"/>
    <lineage>
        <taxon>Bacteria</taxon>
        <taxon>Bacillati</taxon>
        <taxon>Actinomycetota</taxon>
        <taxon>Actinomycetes</taxon>
        <taxon>Kitasatosporales</taxon>
        <taxon>Streptomycetaceae</taxon>
        <taxon>Streptomyces</taxon>
    </lineage>
</organism>
<evidence type="ECO:0000313" key="2">
    <source>
        <dbReference type="EMBL" id="UNM13931.1"/>
    </source>
</evidence>
<sequence length="82" mass="9210">MTPQYPTGGSGRRRLTAPRQDESVPRAADPPIYRDLLRHWASAGRTLPGRRDQEWNRLTAAPAWTQRTGWVSGTLAQRGDGR</sequence>
<evidence type="ECO:0000256" key="1">
    <source>
        <dbReference type="SAM" id="MobiDB-lite"/>
    </source>
</evidence>
<evidence type="ECO:0000313" key="3">
    <source>
        <dbReference type="Proteomes" id="UP000828924"/>
    </source>
</evidence>
<name>A0ABY3WQR9_9ACTN</name>
<reference evidence="2 3" key="1">
    <citation type="submission" date="2021-03" db="EMBL/GenBank/DDBJ databases">
        <title>Complete genome of Streptomyces formicae strain 1H-GS9 (DSM 100524).</title>
        <authorList>
            <person name="Atanasov K.E."/>
            <person name="Altabella T."/>
            <person name="Ferrer A."/>
        </authorList>
    </citation>
    <scope>NUCLEOTIDE SEQUENCE [LARGE SCALE GENOMIC DNA]</scope>
    <source>
        <strain evidence="2 3">1H-GS9</strain>
    </source>
</reference>